<dbReference type="EMBL" id="HBKN01029213">
    <property type="protein sequence ID" value="CAE2313245.1"/>
    <property type="molecule type" value="Transcribed_RNA"/>
</dbReference>
<keyword evidence="4 7" id="KW-0862">Zinc</keyword>
<keyword evidence="9" id="KW-0732">Signal</keyword>
<feature type="binding site" evidence="7">
    <location>
        <position position="152"/>
    </location>
    <ligand>
        <name>Zn(2+)</name>
        <dbReference type="ChEBI" id="CHEBI:29105"/>
    </ligand>
</feature>
<evidence type="ECO:0000313" key="11">
    <source>
        <dbReference type="EMBL" id="CAE2313242.1"/>
    </source>
</evidence>
<dbReference type="InterPro" id="IPR001765">
    <property type="entry name" value="Carbonic_anhydrase"/>
</dbReference>
<dbReference type="Gene3D" id="3.40.1050.10">
    <property type="entry name" value="Carbonic anhydrase"/>
    <property type="match status" value="1"/>
</dbReference>
<evidence type="ECO:0000256" key="2">
    <source>
        <dbReference type="ARBA" id="ARBA00012925"/>
    </source>
</evidence>
<feature type="chain" id="PRO_5035677228" description="Carbonic anhydrase" evidence="9">
    <location>
        <begin position="22"/>
        <end position="289"/>
    </location>
</feature>
<dbReference type="EC" id="4.2.1.1" evidence="2 8"/>
<dbReference type="PANTHER" id="PTHR11002">
    <property type="entry name" value="CARBONIC ANHYDRASE"/>
    <property type="match status" value="1"/>
</dbReference>
<dbReference type="EMBL" id="HBKN01029212">
    <property type="protein sequence ID" value="CAE2313244.1"/>
    <property type="molecule type" value="Transcribed_RNA"/>
</dbReference>
<dbReference type="AlphaFoldDB" id="A0A6U6BFQ3"/>
<protein>
    <recommendedName>
        <fullName evidence="2 8">Carbonic anhydrase</fullName>
        <ecNumber evidence="2 8">4.2.1.1</ecNumber>
    </recommendedName>
    <alternativeName>
        <fullName evidence="8">Carbonate dehydratase</fullName>
    </alternativeName>
</protein>
<evidence type="ECO:0000313" key="12">
    <source>
        <dbReference type="EMBL" id="CAE2313243.1"/>
    </source>
</evidence>
<feature type="signal peptide" evidence="9">
    <location>
        <begin position="1"/>
        <end position="21"/>
    </location>
</feature>
<gene>
    <name evidence="10" type="ORF">GTHE00462_LOCUS22638</name>
    <name evidence="11" type="ORF">GTHE00462_LOCUS22639</name>
    <name evidence="12" type="ORF">GTHE00462_LOCUS22640</name>
    <name evidence="13" type="ORF">GTHE00462_LOCUS22641</name>
    <name evidence="14" type="ORF">GTHE00462_LOCUS22642</name>
</gene>
<comment type="similarity">
    <text evidence="1 8">Belongs to the beta-class carbonic anhydrase family.</text>
</comment>
<evidence type="ECO:0000256" key="3">
    <source>
        <dbReference type="ARBA" id="ARBA00022723"/>
    </source>
</evidence>
<comment type="cofactor">
    <cofactor evidence="7">
        <name>Zn(2+)</name>
        <dbReference type="ChEBI" id="CHEBI:29105"/>
    </cofactor>
    <text evidence="7">Binds 1 zinc ion per subunit.</text>
</comment>
<name>A0A6U6BFQ3_GUITH</name>
<evidence type="ECO:0000256" key="4">
    <source>
        <dbReference type="ARBA" id="ARBA00022833"/>
    </source>
</evidence>
<sequence length="289" mass="32163">MHKIILAGALALSCSFDAVSAFVAPGASMGKAMVAPRLRSSTSSVAGGLRMQSKADIVAPLFEANKKWIQAKKAKDPKFFDRLGSVHKPEVFWIGSADSRVAANEIIGAEPGEVFVCRNMANIVLPFDVNLMSALQYAVDYLEVQHIIVCGHYSCEGINIALNKENYASPLENWISHVRNVYRAHADVLDAIPDEEQRKRKLVELNVMESCMNVYQLAIVQNRLKMTKPTQPYSTPRIHACVYETGTGELKKINWFPEGMEDPFGMRYDESSNAEVAQNRKVLEEAIKK</sequence>
<keyword evidence="3 7" id="KW-0479">Metal-binding</keyword>
<comment type="catalytic activity">
    <reaction evidence="6 8">
        <text>hydrogencarbonate + H(+) = CO2 + H2O</text>
        <dbReference type="Rhea" id="RHEA:10748"/>
        <dbReference type="ChEBI" id="CHEBI:15377"/>
        <dbReference type="ChEBI" id="CHEBI:15378"/>
        <dbReference type="ChEBI" id="CHEBI:16526"/>
        <dbReference type="ChEBI" id="CHEBI:17544"/>
        <dbReference type="EC" id="4.2.1.1"/>
    </reaction>
</comment>
<dbReference type="SUPFAM" id="SSF53056">
    <property type="entry name" value="beta-carbonic anhydrase, cab"/>
    <property type="match status" value="1"/>
</dbReference>
<evidence type="ECO:0000256" key="8">
    <source>
        <dbReference type="RuleBase" id="RU003956"/>
    </source>
</evidence>
<dbReference type="SMART" id="SM00947">
    <property type="entry name" value="Pro_CA"/>
    <property type="match status" value="1"/>
</dbReference>
<keyword evidence="5 8" id="KW-0456">Lyase</keyword>
<evidence type="ECO:0000313" key="14">
    <source>
        <dbReference type="EMBL" id="CAE2313245.1"/>
    </source>
</evidence>
<dbReference type="CDD" id="cd00883">
    <property type="entry name" value="beta_CA_cladeA"/>
    <property type="match status" value="1"/>
</dbReference>
<proteinExistence type="inferred from homology"/>
<dbReference type="InterPro" id="IPR036874">
    <property type="entry name" value="Carbonic_anhydrase_sf"/>
</dbReference>
<feature type="binding site" evidence="7">
    <location>
        <position position="155"/>
    </location>
    <ligand>
        <name>Zn(2+)</name>
        <dbReference type="ChEBI" id="CHEBI:29105"/>
    </ligand>
</feature>
<evidence type="ECO:0000256" key="9">
    <source>
        <dbReference type="SAM" id="SignalP"/>
    </source>
</evidence>
<evidence type="ECO:0000313" key="10">
    <source>
        <dbReference type="EMBL" id="CAE2313241.1"/>
    </source>
</evidence>
<comment type="function">
    <text evidence="8">Reversible hydration of carbon dioxide.</text>
</comment>
<feature type="binding site" evidence="7">
    <location>
        <position position="98"/>
    </location>
    <ligand>
        <name>Zn(2+)</name>
        <dbReference type="ChEBI" id="CHEBI:29105"/>
    </ligand>
</feature>
<evidence type="ECO:0000256" key="1">
    <source>
        <dbReference type="ARBA" id="ARBA00006217"/>
    </source>
</evidence>
<reference evidence="13" key="1">
    <citation type="submission" date="2021-01" db="EMBL/GenBank/DDBJ databases">
        <authorList>
            <person name="Corre E."/>
            <person name="Pelletier E."/>
            <person name="Niang G."/>
            <person name="Scheremetjew M."/>
            <person name="Finn R."/>
            <person name="Kale V."/>
            <person name="Holt S."/>
            <person name="Cochrane G."/>
            <person name="Meng A."/>
            <person name="Brown T."/>
            <person name="Cohen L."/>
        </authorList>
    </citation>
    <scope>NUCLEOTIDE SEQUENCE</scope>
    <source>
        <strain evidence="13">CCMP 2712</strain>
    </source>
</reference>
<evidence type="ECO:0000256" key="5">
    <source>
        <dbReference type="ARBA" id="ARBA00023239"/>
    </source>
</evidence>
<evidence type="ECO:0000256" key="7">
    <source>
        <dbReference type="PIRSR" id="PIRSR601765-1"/>
    </source>
</evidence>
<evidence type="ECO:0000313" key="13">
    <source>
        <dbReference type="EMBL" id="CAE2313244.1"/>
    </source>
</evidence>
<evidence type="ECO:0000256" key="6">
    <source>
        <dbReference type="ARBA" id="ARBA00048348"/>
    </source>
</evidence>
<dbReference type="GO" id="GO:0008270">
    <property type="term" value="F:zinc ion binding"/>
    <property type="evidence" value="ECO:0007669"/>
    <property type="project" value="UniProtKB-UniRule"/>
</dbReference>
<dbReference type="Pfam" id="PF00484">
    <property type="entry name" value="Pro_CA"/>
    <property type="match status" value="1"/>
</dbReference>
<dbReference type="EMBL" id="HBKN01029211">
    <property type="protein sequence ID" value="CAE2313243.1"/>
    <property type="molecule type" value="Transcribed_RNA"/>
</dbReference>
<dbReference type="PANTHER" id="PTHR11002:SF76">
    <property type="entry name" value="CARBONIC ANHYDRASE"/>
    <property type="match status" value="1"/>
</dbReference>
<dbReference type="GO" id="GO:0004089">
    <property type="term" value="F:carbonate dehydratase activity"/>
    <property type="evidence" value="ECO:0007669"/>
    <property type="project" value="UniProtKB-UniRule"/>
</dbReference>
<dbReference type="OMA" id="KMAIYYQ"/>
<dbReference type="EMBL" id="HBKN01029209">
    <property type="protein sequence ID" value="CAE2313241.1"/>
    <property type="molecule type" value="Transcribed_RNA"/>
</dbReference>
<accession>A0A6U6BFQ3</accession>
<dbReference type="EMBL" id="HBKN01029210">
    <property type="protein sequence ID" value="CAE2313242.1"/>
    <property type="molecule type" value="Transcribed_RNA"/>
</dbReference>
<organism evidence="13">
    <name type="scientific">Guillardia theta</name>
    <name type="common">Cryptophyte</name>
    <name type="synonym">Cryptomonas phi</name>
    <dbReference type="NCBI Taxonomy" id="55529"/>
    <lineage>
        <taxon>Eukaryota</taxon>
        <taxon>Cryptophyceae</taxon>
        <taxon>Pyrenomonadales</taxon>
        <taxon>Geminigeraceae</taxon>
        <taxon>Guillardia</taxon>
    </lineage>
</organism>